<organism evidence="2 3">
    <name type="scientific">Chiloscyllium punctatum</name>
    <name type="common">Brownbanded bambooshark</name>
    <name type="synonym">Hemiscyllium punctatum</name>
    <dbReference type="NCBI Taxonomy" id="137246"/>
    <lineage>
        <taxon>Eukaryota</taxon>
        <taxon>Metazoa</taxon>
        <taxon>Chordata</taxon>
        <taxon>Craniata</taxon>
        <taxon>Vertebrata</taxon>
        <taxon>Chondrichthyes</taxon>
        <taxon>Elasmobranchii</taxon>
        <taxon>Galeomorphii</taxon>
        <taxon>Galeoidea</taxon>
        <taxon>Orectolobiformes</taxon>
        <taxon>Hemiscylliidae</taxon>
        <taxon>Chiloscyllium</taxon>
    </lineage>
</organism>
<protein>
    <submittedName>
        <fullName evidence="2">Uncharacterized protein</fullName>
    </submittedName>
</protein>
<evidence type="ECO:0000256" key="1">
    <source>
        <dbReference type="SAM" id="MobiDB-lite"/>
    </source>
</evidence>
<dbReference type="EMBL" id="BEZZ01094547">
    <property type="protein sequence ID" value="GCC43136.1"/>
    <property type="molecule type" value="Genomic_DNA"/>
</dbReference>
<proteinExistence type="predicted"/>
<reference evidence="2 3" key="1">
    <citation type="journal article" date="2018" name="Nat. Ecol. Evol.">
        <title>Shark genomes provide insights into elasmobranch evolution and the origin of vertebrates.</title>
        <authorList>
            <person name="Hara Y"/>
            <person name="Yamaguchi K"/>
            <person name="Onimaru K"/>
            <person name="Kadota M"/>
            <person name="Koyanagi M"/>
            <person name="Keeley SD"/>
            <person name="Tatsumi K"/>
            <person name="Tanaka K"/>
            <person name="Motone F"/>
            <person name="Kageyama Y"/>
            <person name="Nozu R"/>
            <person name="Adachi N"/>
            <person name="Nishimura O"/>
            <person name="Nakagawa R"/>
            <person name="Tanegashima C"/>
            <person name="Kiyatake I"/>
            <person name="Matsumoto R"/>
            <person name="Murakumo K"/>
            <person name="Nishida K"/>
            <person name="Terakita A"/>
            <person name="Kuratani S"/>
            <person name="Sato K"/>
            <person name="Hyodo S Kuraku.S."/>
        </authorList>
    </citation>
    <scope>NUCLEOTIDE SEQUENCE [LARGE SCALE GENOMIC DNA]</scope>
</reference>
<dbReference type="AlphaFoldDB" id="A0A401TKJ1"/>
<sequence length="158" mass="17381">MHRAESFEGTGPVSTPHQFQSPNCTWPSLPAVPGQYPDHTNRNLQDALRTGSRTHQVESPEYARLTRQTALNPVSRINLQNAQGPVARQPQVQSSCRTEMIRQTTLDQVSRTNLQNALGPVNRQPQANLQTAQGPISKPHWAQSTERAASSLEAALGQ</sequence>
<feature type="compositionally biased region" description="Polar residues" evidence="1">
    <location>
        <begin position="12"/>
        <end position="26"/>
    </location>
</feature>
<evidence type="ECO:0000313" key="3">
    <source>
        <dbReference type="Proteomes" id="UP000287033"/>
    </source>
</evidence>
<feature type="region of interest" description="Disordered" evidence="1">
    <location>
        <begin position="119"/>
        <end position="158"/>
    </location>
</feature>
<name>A0A401TKJ1_CHIPU</name>
<keyword evidence="3" id="KW-1185">Reference proteome</keyword>
<feature type="compositionally biased region" description="Polar residues" evidence="1">
    <location>
        <begin position="123"/>
        <end position="134"/>
    </location>
</feature>
<accession>A0A401TKJ1</accession>
<feature type="region of interest" description="Disordered" evidence="1">
    <location>
        <begin position="1"/>
        <end position="42"/>
    </location>
</feature>
<gene>
    <name evidence="2" type="ORF">chiPu_0027084</name>
</gene>
<evidence type="ECO:0000313" key="2">
    <source>
        <dbReference type="EMBL" id="GCC43136.1"/>
    </source>
</evidence>
<comment type="caution">
    <text evidence="2">The sequence shown here is derived from an EMBL/GenBank/DDBJ whole genome shotgun (WGS) entry which is preliminary data.</text>
</comment>
<dbReference type="Proteomes" id="UP000287033">
    <property type="component" value="Unassembled WGS sequence"/>
</dbReference>